<dbReference type="InterPro" id="IPR050320">
    <property type="entry name" value="N5-glutamine_MTase"/>
</dbReference>
<comment type="catalytic activity">
    <reaction evidence="4 5">
        <text>L-glutaminyl-[peptide chain release factor] + S-adenosyl-L-methionine = N(5)-methyl-L-glutaminyl-[peptide chain release factor] + S-adenosyl-L-homocysteine + H(+)</text>
        <dbReference type="Rhea" id="RHEA:42896"/>
        <dbReference type="Rhea" id="RHEA-COMP:10271"/>
        <dbReference type="Rhea" id="RHEA-COMP:10272"/>
        <dbReference type="ChEBI" id="CHEBI:15378"/>
        <dbReference type="ChEBI" id="CHEBI:30011"/>
        <dbReference type="ChEBI" id="CHEBI:57856"/>
        <dbReference type="ChEBI" id="CHEBI:59789"/>
        <dbReference type="ChEBI" id="CHEBI:61891"/>
        <dbReference type="EC" id="2.1.1.297"/>
    </reaction>
</comment>
<dbReference type="SUPFAM" id="SSF53335">
    <property type="entry name" value="S-adenosyl-L-methionine-dependent methyltransferases"/>
    <property type="match status" value="1"/>
</dbReference>
<dbReference type="GO" id="GO:0102559">
    <property type="term" value="F:peptide chain release factor N(5)-glutamine methyltransferase activity"/>
    <property type="evidence" value="ECO:0007669"/>
    <property type="project" value="UniProtKB-EC"/>
</dbReference>
<dbReference type="EMBL" id="QJSP01000021">
    <property type="protein sequence ID" value="PYE12638.1"/>
    <property type="molecule type" value="Genomic_DNA"/>
</dbReference>
<dbReference type="InterPro" id="IPR029063">
    <property type="entry name" value="SAM-dependent_MTases_sf"/>
</dbReference>
<accession>A0A318RET4</accession>
<evidence type="ECO:0000256" key="3">
    <source>
        <dbReference type="ARBA" id="ARBA00022691"/>
    </source>
</evidence>
<dbReference type="Pfam" id="PF17827">
    <property type="entry name" value="PrmC_N"/>
    <property type="match status" value="1"/>
</dbReference>
<dbReference type="RefSeq" id="WP_110472413.1">
    <property type="nucleotide sequence ID" value="NZ_QJSP01000021.1"/>
</dbReference>
<dbReference type="Gene3D" id="3.40.50.150">
    <property type="entry name" value="Vaccinia Virus protein VP39"/>
    <property type="match status" value="1"/>
</dbReference>
<dbReference type="Proteomes" id="UP000247591">
    <property type="component" value="Unassembled WGS sequence"/>
</dbReference>
<dbReference type="InterPro" id="IPR004556">
    <property type="entry name" value="HemK-like"/>
</dbReference>
<dbReference type="NCBIfam" id="TIGR03534">
    <property type="entry name" value="RF_mod_PrmC"/>
    <property type="match status" value="1"/>
</dbReference>
<dbReference type="GO" id="GO:0032259">
    <property type="term" value="P:methylation"/>
    <property type="evidence" value="ECO:0007669"/>
    <property type="project" value="UniProtKB-KW"/>
</dbReference>
<keyword evidence="9" id="KW-1185">Reference proteome</keyword>
<feature type="binding site" evidence="5">
    <location>
        <position position="189"/>
    </location>
    <ligand>
        <name>S-adenosyl-L-methionine</name>
        <dbReference type="ChEBI" id="CHEBI:59789"/>
    </ligand>
</feature>
<dbReference type="HAMAP" id="MF_02126">
    <property type="entry name" value="RF_methyltr_PrmC"/>
    <property type="match status" value="1"/>
</dbReference>
<keyword evidence="1 5" id="KW-0489">Methyltransferase</keyword>
<feature type="binding site" evidence="5">
    <location>
        <position position="141"/>
    </location>
    <ligand>
        <name>S-adenosyl-L-methionine</name>
        <dbReference type="ChEBI" id="CHEBI:59789"/>
    </ligand>
</feature>
<dbReference type="GO" id="GO:0003676">
    <property type="term" value="F:nucleic acid binding"/>
    <property type="evidence" value="ECO:0007669"/>
    <property type="project" value="InterPro"/>
</dbReference>
<feature type="domain" description="Methyltransferase small" evidence="6">
    <location>
        <begin position="108"/>
        <end position="192"/>
    </location>
</feature>
<evidence type="ECO:0000256" key="4">
    <source>
        <dbReference type="ARBA" id="ARBA00048391"/>
    </source>
</evidence>
<dbReference type="InterPro" id="IPR040758">
    <property type="entry name" value="PrmC_N"/>
</dbReference>
<feature type="domain" description="Release factor glutamine methyltransferase N-terminal" evidence="7">
    <location>
        <begin position="5"/>
        <end position="73"/>
    </location>
</feature>
<evidence type="ECO:0000259" key="6">
    <source>
        <dbReference type="Pfam" id="PF05175"/>
    </source>
</evidence>
<comment type="function">
    <text evidence="5">Methylates the class 1 translation termination release factors RF1/PrfA and RF2/PrfB on the glutamine residue of the universally conserved GGQ motif.</text>
</comment>
<dbReference type="OrthoDB" id="9800643at2"/>
<evidence type="ECO:0000313" key="8">
    <source>
        <dbReference type="EMBL" id="PYE12638.1"/>
    </source>
</evidence>
<organism evidence="8 9">
    <name type="scientific">Williamsia limnetica</name>
    <dbReference type="NCBI Taxonomy" id="882452"/>
    <lineage>
        <taxon>Bacteria</taxon>
        <taxon>Bacillati</taxon>
        <taxon>Actinomycetota</taxon>
        <taxon>Actinomycetes</taxon>
        <taxon>Mycobacteriales</taxon>
        <taxon>Nocardiaceae</taxon>
        <taxon>Williamsia</taxon>
    </lineage>
</organism>
<proteinExistence type="inferred from homology"/>
<reference evidence="8 9" key="1">
    <citation type="submission" date="2018-06" db="EMBL/GenBank/DDBJ databases">
        <title>Genomic Encyclopedia of Type Strains, Phase IV (KMG-IV): sequencing the most valuable type-strain genomes for metagenomic binning, comparative biology and taxonomic classification.</title>
        <authorList>
            <person name="Goeker M."/>
        </authorList>
    </citation>
    <scope>NUCLEOTIDE SEQUENCE [LARGE SCALE GENOMIC DNA]</scope>
    <source>
        <strain evidence="8 9">DSM 45521</strain>
    </source>
</reference>
<dbReference type="NCBIfam" id="TIGR00536">
    <property type="entry name" value="hemK_fam"/>
    <property type="match status" value="1"/>
</dbReference>
<dbReference type="PANTHER" id="PTHR18895">
    <property type="entry name" value="HEMK METHYLTRANSFERASE"/>
    <property type="match status" value="1"/>
</dbReference>
<dbReference type="InterPro" id="IPR007848">
    <property type="entry name" value="Small_mtfrase_dom"/>
</dbReference>
<comment type="similarity">
    <text evidence="5">Belongs to the protein N5-glutamine methyltransferase family. PrmC subfamily.</text>
</comment>
<dbReference type="InterPro" id="IPR002052">
    <property type="entry name" value="DNA_methylase_N6_adenine_CS"/>
</dbReference>
<evidence type="ECO:0000256" key="5">
    <source>
        <dbReference type="HAMAP-Rule" id="MF_02126"/>
    </source>
</evidence>
<keyword evidence="2 5" id="KW-0808">Transferase</keyword>
<dbReference type="EC" id="2.1.1.297" evidence="5"/>
<name>A0A318RET4_WILLI</name>
<comment type="caution">
    <text evidence="8">The sequence shown here is derived from an EMBL/GenBank/DDBJ whole genome shotgun (WGS) entry which is preliminary data.</text>
</comment>
<dbReference type="AlphaFoldDB" id="A0A318RET4"/>
<dbReference type="Gene3D" id="1.10.8.10">
    <property type="entry name" value="DNA helicase RuvA subunit, C-terminal domain"/>
    <property type="match status" value="1"/>
</dbReference>
<dbReference type="PANTHER" id="PTHR18895:SF74">
    <property type="entry name" value="MTRF1L RELEASE FACTOR GLUTAMINE METHYLTRANSFERASE"/>
    <property type="match status" value="1"/>
</dbReference>
<evidence type="ECO:0000256" key="2">
    <source>
        <dbReference type="ARBA" id="ARBA00022679"/>
    </source>
</evidence>
<dbReference type="CDD" id="cd02440">
    <property type="entry name" value="AdoMet_MTases"/>
    <property type="match status" value="1"/>
</dbReference>
<protein>
    <recommendedName>
        <fullName evidence="5">Release factor glutamine methyltransferase</fullName>
        <shortName evidence="5">RF MTase</shortName>
        <ecNumber evidence="5">2.1.1.297</ecNumber>
    </recommendedName>
    <alternativeName>
        <fullName evidence="5">N5-glutamine methyltransferase PrmC</fullName>
    </alternativeName>
    <alternativeName>
        <fullName evidence="5">Protein-(glutamine-N5) MTase PrmC</fullName>
    </alternativeName>
    <alternativeName>
        <fullName evidence="5">Protein-glutamine N-methyltransferase PrmC</fullName>
    </alternativeName>
</protein>
<dbReference type="Pfam" id="PF05175">
    <property type="entry name" value="MTS"/>
    <property type="match status" value="1"/>
</dbReference>
<gene>
    <name evidence="5" type="primary">prmC</name>
    <name evidence="8" type="ORF">DFR67_12169</name>
</gene>
<dbReference type="InterPro" id="IPR019874">
    <property type="entry name" value="RF_methyltr_PrmC"/>
</dbReference>
<evidence type="ECO:0000259" key="7">
    <source>
        <dbReference type="Pfam" id="PF17827"/>
    </source>
</evidence>
<evidence type="ECO:0000313" key="9">
    <source>
        <dbReference type="Proteomes" id="UP000247591"/>
    </source>
</evidence>
<evidence type="ECO:0000256" key="1">
    <source>
        <dbReference type="ARBA" id="ARBA00022603"/>
    </source>
</evidence>
<sequence>MSVREIRRAATDVLTTAGVETPDVDATLLLAHVVGRTVGELVLVDDLTDDQLSRFHELVRRRATREPLQHIVGRVQFGSVEVEVGPGVFIPRMETELLWSWGCEVLAAVADPVVADLCSGSGALALALADSVAGSTVHAVELDPDALTWLRRNVSHLPQRVRDRVVVHQGDVRDPRILAGVSADLVVANPPYIPIGADLPVEVAEHDPVLALFGGDDGMSVITPMIETIARVLVPGGAVAIEHDDTTGALVMAALDTSGDFEGISQMKDLSGRARFVSARRAKMKP</sequence>
<dbReference type="PROSITE" id="PS00092">
    <property type="entry name" value="N6_MTASE"/>
    <property type="match status" value="1"/>
</dbReference>
<keyword evidence="3 5" id="KW-0949">S-adenosyl-L-methionine</keyword>
<comment type="caution">
    <text evidence="5">Lacks conserved residue(s) required for the propagation of feature annotation.</text>
</comment>
<feature type="binding site" evidence="5">
    <location>
        <begin position="189"/>
        <end position="192"/>
    </location>
    <ligand>
        <name>substrate</name>
    </ligand>
</feature>